<keyword evidence="4 13" id="KW-0436">Ligase</keyword>
<dbReference type="CDD" id="cd06850">
    <property type="entry name" value="biotinyl_domain"/>
    <property type="match status" value="1"/>
</dbReference>
<proteinExistence type="predicted"/>
<keyword evidence="5 16" id="KW-0479">Metal-binding</keyword>
<dbReference type="InterPro" id="IPR005930">
    <property type="entry name" value="Pyruv_COase"/>
</dbReference>
<dbReference type="InterPro" id="IPR005479">
    <property type="entry name" value="CPAse_ATP-bd"/>
</dbReference>
<dbReference type="Pfam" id="PF02785">
    <property type="entry name" value="Biotin_carb_C"/>
    <property type="match status" value="1"/>
</dbReference>
<keyword evidence="12 13" id="KW-0092">Biotin</keyword>
<dbReference type="SUPFAM" id="SSF51569">
    <property type="entry name" value="Aldolase"/>
    <property type="match status" value="1"/>
</dbReference>
<dbReference type="NCBIfam" id="NF006761">
    <property type="entry name" value="PRK09282.1"/>
    <property type="match status" value="1"/>
</dbReference>
<evidence type="ECO:0000256" key="15">
    <source>
        <dbReference type="PIRSR" id="PIRSR001594-2"/>
    </source>
</evidence>
<dbReference type="PANTHER" id="PTHR43778:SF2">
    <property type="entry name" value="PYRUVATE CARBOXYLASE, MITOCHONDRIAL"/>
    <property type="match status" value="1"/>
</dbReference>
<evidence type="ECO:0000259" key="21">
    <source>
        <dbReference type="PROSITE" id="PS50991"/>
    </source>
</evidence>
<keyword evidence="9" id="KW-0915">Sodium</keyword>
<feature type="binding site" description="via carbamate group" evidence="16">
    <location>
        <position position="745"/>
    </location>
    <ligand>
        <name>Mn(2+)</name>
        <dbReference type="ChEBI" id="CHEBI:29035"/>
    </ligand>
</feature>
<dbReference type="InterPro" id="IPR011761">
    <property type="entry name" value="ATP-grasp"/>
</dbReference>
<accession>A0A134CM02</accession>
<feature type="binding site" evidence="15">
    <location>
        <position position="154"/>
    </location>
    <ligand>
        <name>ATP</name>
        <dbReference type="ChEBI" id="CHEBI:30616"/>
    </ligand>
</feature>
<dbReference type="PROSITE" id="PS50975">
    <property type="entry name" value="ATP_GRASP"/>
    <property type="match status" value="1"/>
</dbReference>
<dbReference type="PROSITE" id="PS00867">
    <property type="entry name" value="CPSASE_2"/>
    <property type="match status" value="1"/>
</dbReference>
<sequence>MLVMYGQFDIIKSIVYDAILGVPLIDYMTYQEVFFMKKIRSVLVANRGEIAIRVFRACNEMGIRTIAIYSKEDSLSLHRFRADESYLVGKGKKPVDAYLDIEDIVRIAHEHDVDAIHPGYGFLSENADLAKRCEEEGIIFIGPRVEHLIMFGDKINARIQAKKAGIQYIPGSDGPVMNYAEVERFAKEVGLPIMLKAVNGGGGRGMRMVNNMVDLRDAYDRAKSEAQLAFGNDEIYLEKCIINPKHIEVQIMGDEHGNVIHLYERDCSVQRRHQKVVEVAPAFSLPVELRQRICAAAIKLMKNVNYVNAGTVEFLVTADGNFYFIEVNPRVQVEHTITEMITGIDIVQTQIKVAEGYALDSDTIGIHSQDDIRCLGNAIQCRITTEDPMNNFMPDSGKIMVYRSGGGFGIRLDSGNAYTGAIITPYYDSLLVKTVSYALTHAGAVQKMLRALKEFRIRGVKTNIGFLINVLREQSFVDGSYDVNFIDDHPELFNLPVVQDRGTKLLKYIGETTINGYGGAGHTEKPVFEPLQLPTVPEGPYPDGTKQRFDSLGAEGFCKWVYDQEQIFLMDTTMRDAHQSLLATRVRSIDMLRVLEASSKKLSQLFSYECWGGATFDVAYRFLQEDPWERLREMRAKSPNILLQMLIRGANGVGYTSYPDNVVKQFVQLAAKNGVDVFRIFDCLNSLDNMYETIQAVRETGKIAEVALCYTGDILDPSRSKYDLAYYVNMAKEVAKAGANIVAIKDMAGLLKPEASYRLISALKDVLTVPVHLHTHDGAGNAVGTLCRAVDAGVDIVDGTFSAFAGGTSQPSMSTFYHAIQGKARKLNLDVQAMEEMSRYWASVRPYYKGVDKAEAYPSTSVYFHEMPGGQYSNLHQQAKSVGLGERWQEIQAMYHQVSMMFGDIIKVTPSSKVVGDMALFMVQNNLTEQAIYEKGDILDYPQSVVEFFEGRLGVPYGGFPEKLQKIILKGQKPLSERPGKMLVPVDFEGVRKKLADAGYKHDDEDVNAFCQYDKVFRDYNEKLKIYGDVSVLDTPTFFFGMNKNEEIHVEIEKGKDLIITLINISDPDDSGTRTITFLFNGVEREIQVVDKSIDLQTVSKRKADPTVPGDIGATLSGSVVKILVTKGQKVKKGEPLVVTEAMKMETTITAPLSGTVGEIYATKGQPIISGDCLLEIIE</sequence>
<keyword evidence="8" id="KW-1278">Translocase</keyword>
<dbReference type="SUPFAM" id="SSF89000">
    <property type="entry name" value="post-HMGL domain-like"/>
    <property type="match status" value="1"/>
</dbReference>
<keyword evidence="6 13" id="KW-0547">Nucleotide-binding</keyword>
<dbReference type="FunFam" id="2.40.50.100:FF:000003">
    <property type="entry name" value="Acetyl-CoA carboxylase biotin carboxyl carrier protein"/>
    <property type="match status" value="1"/>
</dbReference>
<comment type="catalytic activity">
    <reaction evidence="13">
        <text>hydrogencarbonate + pyruvate + ATP = oxaloacetate + ADP + phosphate + H(+)</text>
        <dbReference type="Rhea" id="RHEA:20844"/>
        <dbReference type="ChEBI" id="CHEBI:15361"/>
        <dbReference type="ChEBI" id="CHEBI:15378"/>
        <dbReference type="ChEBI" id="CHEBI:16452"/>
        <dbReference type="ChEBI" id="CHEBI:17544"/>
        <dbReference type="ChEBI" id="CHEBI:30616"/>
        <dbReference type="ChEBI" id="CHEBI:43474"/>
        <dbReference type="ChEBI" id="CHEBI:456216"/>
        <dbReference type="EC" id="6.4.1.1"/>
    </reaction>
</comment>
<dbReference type="InterPro" id="IPR011054">
    <property type="entry name" value="Rudment_hybrid_motif"/>
</dbReference>
<feature type="binding site" evidence="16">
    <location>
        <position position="576"/>
    </location>
    <ligand>
        <name>Mn(2+)</name>
        <dbReference type="ChEBI" id="CHEBI:29035"/>
    </ligand>
</feature>
<feature type="binding site" evidence="16">
    <location>
        <position position="774"/>
    </location>
    <ligand>
        <name>Mn(2+)</name>
        <dbReference type="ChEBI" id="CHEBI:29035"/>
    </ligand>
</feature>
<evidence type="ECO:0000259" key="19">
    <source>
        <dbReference type="PROSITE" id="PS50975"/>
    </source>
</evidence>
<keyword evidence="22" id="KW-0670">Pyruvate</keyword>
<dbReference type="GO" id="GO:0006094">
    <property type="term" value="P:gluconeogenesis"/>
    <property type="evidence" value="ECO:0007669"/>
    <property type="project" value="InterPro"/>
</dbReference>
<feature type="binding site" evidence="16">
    <location>
        <position position="776"/>
    </location>
    <ligand>
        <name>Mn(2+)</name>
        <dbReference type="ChEBI" id="CHEBI:29035"/>
    </ligand>
</feature>
<dbReference type="SMART" id="SM00878">
    <property type="entry name" value="Biotin_carb_C"/>
    <property type="match status" value="1"/>
</dbReference>
<reference evidence="23" key="1">
    <citation type="submission" date="2016-01" db="EMBL/GenBank/DDBJ databases">
        <authorList>
            <person name="Mitreva M."/>
            <person name="Pepin K.H."/>
            <person name="Mihindukulasuriya K.A."/>
            <person name="Fulton R."/>
            <person name="Fronick C."/>
            <person name="O'Laughlin M."/>
            <person name="Miner T."/>
            <person name="Herter B."/>
            <person name="Rosa B.A."/>
            <person name="Cordes M."/>
            <person name="Tomlinson C."/>
            <person name="Wollam A."/>
            <person name="Palsikar V.B."/>
            <person name="Mardis E.R."/>
            <person name="Wilson R.K."/>
        </authorList>
    </citation>
    <scope>NUCLEOTIDE SEQUENCE [LARGE SCALE GENOMIC DNA]</scope>
    <source>
        <strain evidence="23">KA00182</strain>
    </source>
</reference>
<dbReference type="PROSITE" id="PS50968">
    <property type="entry name" value="BIOTINYL_LIPOYL"/>
    <property type="match status" value="1"/>
</dbReference>
<dbReference type="AlphaFoldDB" id="A0A134CM02"/>
<dbReference type="Pfam" id="PF00289">
    <property type="entry name" value="Biotin_carb_N"/>
    <property type="match status" value="1"/>
</dbReference>
<dbReference type="GO" id="GO:0005737">
    <property type="term" value="C:cytoplasm"/>
    <property type="evidence" value="ECO:0007669"/>
    <property type="project" value="TreeGrafter"/>
</dbReference>
<dbReference type="SUPFAM" id="SSF52440">
    <property type="entry name" value="PreATP-grasp domain"/>
    <property type="match status" value="1"/>
</dbReference>
<evidence type="ECO:0000259" key="18">
    <source>
        <dbReference type="PROSITE" id="PS50968"/>
    </source>
</evidence>
<dbReference type="GO" id="GO:0005524">
    <property type="term" value="F:ATP binding"/>
    <property type="evidence" value="ECO:0007669"/>
    <property type="project" value="UniProtKB-UniRule"/>
</dbReference>
<dbReference type="FunFam" id="3.20.20.70:FF:000033">
    <property type="entry name" value="Pyruvate carboxylase"/>
    <property type="match status" value="1"/>
</dbReference>
<dbReference type="PROSITE" id="PS50979">
    <property type="entry name" value="BC"/>
    <property type="match status" value="1"/>
</dbReference>
<evidence type="ECO:0000256" key="3">
    <source>
        <dbReference type="ARBA" id="ARBA00022448"/>
    </source>
</evidence>
<dbReference type="STRING" id="1588748.HMPREF3182_00074"/>
<feature type="domain" description="Biotin carboxylation" evidence="20">
    <location>
        <begin position="38"/>
        <end position="491"/>
    </location>
</feature>
<dbReference type="PANTHER" id="PTHR43778">
    <property type="entry name" value="PYRUVATE CARBOXYLASE"/>
    <property type="match status" value="1"/>
</dbReference>
<dbReference type="InterPro" id="IPR055268">
    <property type="entry name" value="PCB-like"/>
</dbReference>
<keyword evidence="11" id="KW-0739">Sodium transport</keyword>
<dbReference type="GO" id="GO:0004736">
    <property type="term" value="F:pyruvate carboxylase activity"/>
    <property type="evidence" value="ECO:0007669"/>
    <property type="project" value="UniProtKB-EC"/>
</dbReference>
<dbReference type="FunFam" id="3.30.470.20:FF:000012">
    <property type="entry name" value="Pyruvate carboxylase"/>
    <property type="match status" value="1"/>
</dbReference>
<evidence type="ECO:0000256" key="8">
    <source>
        <dbReference type="ARBA" id="ARBA00022967"/>
    </source>
</evidence>
<dbReference type="EC" id="6.4.1.1" evidence="2 13"/>
<comment type="function">
    <text evidence="13">Catalyzes a 2-step reaction, involving the ATP-dependent carboxylation of the covalently attached biotin in the first step and the transfer of the carboxyl group to pyruvate in the second.</text>
</comment>
<feature type="active site" evidence="14">
    <location>
        <position position="330"/>
    </location>
</feature>
<dbReference type="Pfam" id="PF02786">
    <property type="entry name" value="CPSase_L_D2"/>
    <property type="match status" value="1"/>
</dbReference>
<evidence type="ECO:0000256" key="13">
    <source>
        <dbReference type="PIRNR" id="PIRNR001594"/>
    </source>
</evidence>
<feature type="binding site" evidence="15">
    <location>
        <position position="648"/>
    </location>
    <ligand>
        <name>substrate</name>
    </ligand>
</feature>
<feature type="modified residue" description="N6-carboxylysine" evidence="17">
    <location>
        <position position="745"/>
    </location>
</feature>
<dbReference type="NCBIfam" id="NF009554">
    <property type="entry name" value="PRK12999.1"/>
    <property type="match status" value="1"/>
</dbReference>
<dbReference type="InterPro" id="IPR000089">
    <property type="entry name" value="Biotin_lipoyl"/>
</dbReference>
<feature type="domain" description="Lipoyl-binding" evidence="18">
    <location>
        <begin position="1103"/>
        <end position="1179"/>
    </location>
</feature>
<dbReference type="Proteomes" id="UP000070160">
    <property type="component" value="Unassembled WGS sequence"/>
</dbReference>
<name>A0A134CM02_9FIRM</name>
<evidence type="ECO:0000256" key="10">
    <source>
        <dbReference type="ARBA" id="ARBA00023065"/>
    </source>
</evidence>
<dbReference type="InterPro" id="IPR003379">
    <property type="entry name" value="Carboxylase_cons_dom"/>
</dbReference>
<keyword evidence="3" id="KW-0813">Transport</keyword>
<dbReference type="Gene3D" id="3.10.600.10">
    <property type="entry name" value="pyruvate carboxylase f1077a mutant domain"/>
    <property type="match status" value="1"/>
</dbReference>
<dbReference type="Pfam" id="PF00682">
    <property type="entry name" value="HMGL-like"/>
    <property type="match status" value="1"/>
</dbReference>
<evidence type="ECO:0000256" key="6">
    <source>
        <dbReference type="ARBA" id="ARBA00022741"/>
    </source>
</evidence>
<dbReference type="PATRIC" id="fig|1588748.3.peg.72"/>
<comment type="caution">
    <text evidence="22">The sequence shown here is derived from an EMBL/GenBank/DDBJ whole genome shotgun (WGS) entry which is preliminary data.</text>
</comment>
<dbReference type="FunFam" id="3.40.50.20:FF:000010">
    <property type="entry name" value="Propionyl-CoA carboxylase subunit alpha"/>
    <property type="match status" value="1"/>
</dbReference>
<evidence type="ECO:0000313" key="22">
    <source>
        <dbReference type="EMBL" id="KXB93157.1"/>
    </source>
</evidence>
<evidence type="ECO:0000256" key="9">
    <source>
        <dbReference type="ARBA" id="ARBA00023053"/>
    </source>
</evidence>
<dbReference type="InterPro" id="IPR005481">
    <property type="entry name" value="BC-like_N"/>
</dbReference>
<keyword evidence="7 13" id="KW-0067">ATP-binding</keyword>
<dbReference type="InterPro" id="IPR013785">
    <property type="entry name" value="Aldolase_TIM"/>
</dbReference>
<evidence type="ECO:0000256" key="1">
    <source>
        <dbReference type="ARBA" id="ARBA00001953"/>
    </source>
</evidence>
<dbReference type="Gene3D" id="3.20.20.70">
    <property type="entry name" value="Aldolase class I"/>
    <property type="match status" value="1"/>
</dbReference>
<dbReference type="InterPro" id="IPR000891">
    <property type="entry name" value="PYR_CT"/>
</dbReference>
<keyword evidence="10" id="KW-0406">Ion transport</keyword>
<dbReference type="Pfam" id="PF00364">
    <property type="entry name" value="Biotin_lipoyl"/>
    <property type="match status" value="1"/>
</dbReference>
<evidence type="ECO:0000256" key="17">
    <source>
        <dbReference type="PIRSR" id="PIRSR001594-4"/>
    </source>
</evidence>
<feature type="domain" description="ATP-grasp" evidence="19">
    <location>
        <begin position="158"/>
        <end position="355"/>
    </location>
</feature>
<comment type="cofactor">
    <cofactor evidence="1 13">
        <name>biotin</name>
        <dbReference type="ChEBI" id="CHEBI:57586"/>
    </cofactor>
</comment>
<dbReference type="FunFam" id="3.30.1490.20:FF:000018">
    <property type="entry name" value="Biotin carboxylase"/>
    <property type="match status" value="1"/>
</dbReference>
<dbReference type="NCBIfam" id="TIGR01235">
    <property type="entry name" value="pyruv_carbox"/>
    <property type="match status" value="1"/>
</dbReference>
<dbReference type="PROSITE" id="PS50991">
    <property type="entry name" value="PYR_CT"/>
    <property type="match status" value="1"/>
</dbReference>
<dbReference type="SUPFAM" id="SSF51230">
    <property type="entry name" value="Single hybrid motif"/>
    <property type="match status" value="1"/>
</dbReference>
<feature type="modified residue" description="N6-biotinyllysine" evidence="17">
    <location>
        <position position="1144"/>
    </location>
</feature>
<protein>
    <recommendedName>
        <fullName evidence="2 13">Pyruvate carboxylase</fullName>
        <ecNumber evidence="2 13">6.4.1.1</ecNumber>
    </recommendedName>
</protein>
<dbReference type="Gene3D" id="3.30.470.20">
    <property type="entry name" value="ATP-grasp fold, B domain"/>
    <property type="match status" value="1"/>
</dbReference>
<evidence type="ECO:0000256" key="5">
    <source>
        <dbReference type="ARBA" id="ARBA00022723"/>
    </source>
</evidence>
<organism evidence="22 23">
    <name type="scientific">Megasphaera hutchinsoni</name>
    <dbReference type="NCBI Taxonomy" id="1588748"/>
    <lineage>
        <taxon>Bacteria</taxon>
        <taxon>Bacillati</taxon>
        <taxon>Bacillota</taxon>
        <taxon>Negativicutes</taxon>
        <taxon>Veillonellales</taxon>
        <taxon>Veillonellaceae</taxon>
        <taxon>Megasphaera</taxon>
    </lineage>
</organism>
<dbReference type="GO" id="GO:0046872">
    <property type="term" value="F:metal ion binding"/>
    <property type="evidence" value="ECO:0007669"/>
    <property type="project" value="UniProtKB-KW"/>
</dbReference>
<dbReference type="SUPFAM" id="SSF56059">
    <property type="entry name" value="Glutathione synthetase ATP-binding domain-like"/>
    <property type="match status" value="1"/>
</dbReference>
<evidence type="ECO:0000256" key="12">
    <source>
        <dbReference type="ARBA" id="ARBA00023267"/>
    </source>
</evidence>
<evidence type="ECO:0000256" key="16">
    <source>
        <dbReference type="PIRSR" id="PIRSR001594-3"/>
    </source>
</evidence>
<evidence type="ECO:0000256" key="7">
    <source>
        <dbReference type="ARBA" id="ARBA00022840"/>
    </source>
</evidence>
<dbReference type="SUPFAM" id="SSF51246">
    <property type="entry name" value="Rudiment single hybrid motif"/>
    <property type="match status" value="1"/>
</dbReference>
<feature type="domain" description="Pyruvate carboxyltransferase" evidence="21">
    <location>
        <begin position="567"/>
        <end position="835"/>
    </location>
</feature>
<feature type="binding site" evidence="15">
    <location>
        <position position="909"/>
    </location>
    <ligand>
        <name>substrate</name>
    </ligand>
</feature>
<feature type="binding site" evidence="15">
    <location>
        <position position="238"/>
    </location>
    <ligand>
        <name>ATP</name>
        <dbReference type="ChEBI" id="CHEBI:30616"/>
    </ligand>
</feature>
<evidence type="ECO:0000256" key="4">
    <source>
        <dbReference type="ARBA" id="ARBA00022598"/>
    </source>
</evidence>
<evidence type="ECO:0000313" key="23">
    <source>
        <dbReference type="Proteomes" id="UP000070160"/>
    </source>
</evidence>
<dbReference type="InterPro" id="IPR016185">
    <property type="entry name" value="PreATP-grasp_dom_sf"/>
</dbReference>
<dbReference type="PIRSF" id="PIRSF001594">
    <property type="entry name" value="Pyruv_carbox"/>
    <property type="match status" value="1"/>
</dbReference>
<evidence type="ECO:0000256" key="11">
    <source>
        <dbReference type="ARBA" id="ARBA00023201"/>
    </source>
</evidence>
<dbReference type="InterPro" id="IPR011764">
    <property type="entry name" value="Biotin_carboxylation_dom"/>
</dbReference>
<dbReference type="InterPro" id="IPR005482">
    <property type="entry name" value="Biotin_COase_C"/>
</dbReference>
<dbReference type="InterPro" id="IPR011053">
    <property type="entry name" value="Single_hybrid_motif"/>
</dbReference>
<gene>
    <name evidence="22" type="ORF">HMPREF3182_00074</name>
</gene>
<dbReference type="EMBL" id="LSDT01000002">
    <property type="protein sequence ID" value="KXB93157.1"/>
    <property type="molecule type" value="Genomic_DNA"/>
</dbReference>
<feature type="binding site" evidence="15">
    <location>
        <position position="273"/>
    </location>
    <ligand>
        <name>ATP</name>
        <dbReference type="ChEBI" id="CHEBI:30616"/>
    </ligand>
</feature>
<keyword evidence="23" id="KW-1185">Reference proteome</keyword>
<dbReference type="Gene3D" id="2.40.50.100">
    <property type="match status" value="1"/>
</dbReference>
<dbReference type="GO" id="GO:0006814">
    <property type="term" value="P:sodium ion transport"/>
    <property type="evidence" value="ECO:0007669"/>
    <property type="project" value="UniProtKB-KW"/>
</dbReference>
<evidence type="ECO:0000256" key="2">
    <source>
        <dbReference type="ARBA" id="ARBA00013057"/>
    </source>
</evidence>
<evidence type="ECO:0000259" key="20">
    <source>
        <dbReference type="PROSITE" id="PS50979"/>
    </source>
</evidence>
<dbReference type="CDD" id="cd07937">
    <property type="entry name" value="DRE_TIM_PC_TC_5S"/>
    <property type="match status" value="1"/>
</dbReference>
<evidence type="ECO:0000256" key="14">
    <source>
        <dbReference type="PIRSR" id="PIRSR001594-1"/>
    </source>
</evidence>
<dbReference type="Pfam" id="PF02436">
    <property type="entry name" value="PYC_OADA"/>
    <property type="match status" value="1"/>
</dbReference>